<accession>A0ABU1JB18</accession>
<protein>
    <submittedName>
        <fullName evidence="1">Transcriptional regulator of viral defense system</fullName>
    </submittedName>
</protein>
<sequence length="325" mass="36137">MDKPVIFYASDAARVDRDPARLAFLAQRGALVRIRHGAYLPAETWTSLNESEKYGLRAEALSRFTASAPVFCRQSAAMLWGLPLIRVPEKLHIVNASPGHGRSRRGIMAHYGPLCGRETSISEFRLTDKARTAVELCAQLPFAEALGVMDAALRAERDSFAAGWSEWARTSPRGPAVARPTLETLALALPTQAARRRVLKVLALASEYAESLGESISRAQLHLAGFPAPCLQQAFTLPDGRQVRSDFFWREFHLVGEFGGKEKYFRGDWANGQTPGERVYAEKLREDGLRALGLRVVRWTWADAINPARLRRCLLESGLPLQRTN</sequence>
<dbReference type="EMBL" id="JAVDQF010000001">
    <property type="protein sequence ID" value="MDR6269617.1"/>
    <property type="molecule type" value="Genomic_DNA"/>
</dbReference>
<evidence type="ECO:0000313" key="2">
    <source>
        <dbReference type="Proteomes" id="UP001185069"/>
    </source>
</evidence>
<keyword evidence="2" id="KW-1185">Reference proteome</keyword>
<dbReference type="Proteomes" id="UP001185069">
    <property type="component" value="Unassembled WGS sequence"/>
</dbReference>
<comment type="caution">
    <text evidence="1">The sequence shown here is derived from an EMBL/GenBank/DDBJ whole genome shotgun (WGS) entry which is preliminary data.</text>
</comment>
<gene>
    <name evidence="1" type="ORF">JOE69_001855</name>
</gene>
<evidence type="ECO:0000313" key="1">
    <source>
        <dbReference type="EMBL" id="MDR6269617.1"/>
    </source>
</evidence>
<proteinExistence type="predicted"/>
<name>A0ABU1JB18_9MICC</name>
<organism evidence="1 2">
    <name type="scientific">Arthrobacter russicus</name>
    <dbReference type="NCBI Taxonomy" id="172040"/>
    <lineage>
        <taxon>Bacteria</taxon>
        <taxon>Bacillati</taxon>
        <taxon>Actinomycetota</taxon>
        <taxon>Actinomycetes</taxon>
        <taxon>Micrococcales</taxon>
        <taxon>Micrococcaceae</taxon>
        <taxon>Arthrobacter</taxon>
    </lineage>
</organism>
<reference evidence="1 2" key="1">
    <citation type="submission" date="2023-07" db="EMBL/GenBank/DDBJ databases">
        <title>Sequencing the genomes of 1000 actinobacteria strains.</title>
        <authorList>
            <person name="Klenk H.-P."/>
        </authorList>
    </citation>
    <scope>NUCLEOTIDE SEQUENCE [LARGE SCALE GENOMIC DNA]</scope>
    <source>
        <strain evidence="1 2">DSM 14555</strain>
    </source>
</reference>
<dbReference type="RefSeq" id="WP_309798072.1">
    <property type="nucleotide sequence ID" value="NZ_BAAAHY010000005.1"/>
</dbReference>